<sequence length="89" mass="9685">MRIAGLTAGCPSLYRNIQSQLSLRFFVSTDQQWILSAGRAVVSEPMKIPRPAGAGLYFFRSRIDLPPVALAHAERVLVDLGHPGSLPTP</sequence>
<keyword evidence="2" id="KW-1185">Reference proteome</keyword>
<accession>A0ABU4D7M5</accession>
<evidence type="ECO:0000313" key="1">
    <source>
        <dbReference type="EMBL" id="MDV6305736.1"/>
    </source>
</evidence>
<dbReference type="EMBL" id="JAWLKF010000045">
    <property type="protein sequence ID" value="MDV6305736.1"/>
    <property type="molecule type" value="Genomic_DNA"/>
</dbReference>
<organism evidence="1 2">
    <name type="scientific">Rhodococcus cerastii</name>
    <dbReference type="NCBI Taxonomy" id="908616"/>
    <lineage>
        <taxon>Bacteria</taxon>
        <taxon>Bacillati</taxon>
        <taxon>Actinomycetota</taxon>
        <taxon>Actinomycetes</taxon>
        <taxon>Mycobacteriales</taxon>
        <taxon>Nocardiaceae</taxon>
        <taxon>Rhodococcus</taxon>
    </lineage>
</organism>
<protein>
    <submittedName>
        <fullName evidence="1">Uncharacterized protein</fullName>
    </submittedName>
</protein>
<evidence type="ECO:0000313" key="2">
    <source>
        <dbReference type="Proteomes" id="UP001186104"/>
    </source>
</evidence>
<gene>
    <name evidence="1" type="ORF">R3P93_24535</name>
</gene>
<dbReference type="Proteomes" id="UP001186104">
    <property type="component" value="Unassembled WGS sequence"/>
</dbReference>
<proteinExistence type="predicted"/>
<name>A0ABU4D7M5_9NOCA</name>
<feature type="non-terminal residue" evidence="1">
    <location>
        <position position="89"/>
    </location>
</feature>
<reference evidence="1 2" key="1">
    <citation type="submission" date="2023-10" db="EMBL/GenBank/DDBJ databases">
        <title>Development of a sustainable strategy for remediation of hydrocarbon-contaminated territories based on the waste exchange concept.</title>
        <authorList>
            <person name="Krivoruchko A."/>
        </authorList>
    </citation>
    <scope>NUCLEOTIDE SEQUENCE [LARGE SCALE GENOMIC DNA]</scope>
    <source>
        <strain evidence="1 2">IEGM 1327</strain>
    </source>
</reference>
<comment type="caution">
    <text evidence="1">The sequence shown here is derived from an EMBL/GenBank/DDBJ whole genome shotgun (WGS) entry which is preliminary data.</text>
</comment>